<organism evidence="1 2">
    <name type="scientific">Sphaerobolus stellatus (strain SS14)</name>
    <dbReference type="NCBI Taxonomy" id="990650"/>
    <lineage>
        <taxon>Eukaryota</taxon>
        <taxon>Fungi</taxon>
        <taxon>Dikarya</taxon>
        <taxon>Basidiomycota</taxon>
        <taxon>Agaricomycotina</taxon>
        <taxon>Agaricomycetes</taxon>
        <taxon>Phallomycetidae</taxon>
        <taxon>Geastrales</taxon>
        <taxon>Sphaerobolaceae</taxon>
        <taxon>Sphaerobolus</taxon>
    </lineage>
</organism>
<dbReference type="EMBL" id="KN837138">
    <property type="protein sequence ID" value="KIJ41162.1"/>
    <property type="molecule type" value="Genomic_DNA"/>
</dbReference>
<evidence type="ECO:0000313" key="1">
    <source>
        <dbReference type="EMBL" id="KIJ41162.1"/>
    </source>
</evidence>
<protein>
    <submittedName>
        <fullName evidence="1">Uncharacterized protein</fullName>
    </submittedName>
</protein>
<proteinExistence type="predicted"/>
<name>A0A0C9VI75_SPHS4</name>
<dbReference type="Proteomes" id="UP000054279">
    <property type="component" value="Unassembled WGS sequence"/>
</dbReference>
<gene>
    <name evidence="1" type="ORF">M422DRAFT_31796</name>
</gene>
<dbReference type="HOGENOM" id="CLU_744066_0_0_1"/>
<sequence length="389" mass="45398">MSKRKPSEILLSLVESLPPDTFLGILSKKLYPVLDCLSDSQPVQYPQITERIGTVNYEGMKVQLTEQINALYKHVRRDWDGWELQEEMMDEIVGDLCSWLPILWTVGVEDGVEMALIHKSLRLCYSIAGKLYDSNSKSDFGDRDCQDVTILDEDEKKVYYSCGGLYTTIAWVWGELPLSVLMIDDIKDLGFMKDAEQFLRDDVETKPLNGDPFYDEHWNEKFWNVAIQLKKLVVDRRLLEFEANPSYSVFRRERQKDILKLVEIMDRKPHQTAEFGRVKRDVVLHPMKQPRYRPQSRRMLEASILSRETVILEEMHEAFPDLDEGYDFIQEKIDNRSSQFVAKARQNVEDDPVEESCWQQSMEGLEEDNSDYEQMIEDLCPDLPGPFEA</sequence>
<evidence type="ECO:0000313" key="2">
    <source>
        <dbReference type="Proteomes" id="UP000054279"/>
    </source>
</evidence>
<dbReference type="AlphaFoldDB" id="A0A0C9VI75"/>
<reference evidence="1 2" key="1">
    <citation type="submission" date="2014-06" db="EMBL/GenBank/DDBJ databases">
        <title>Evolutionary Origins and Diversification of the Mycorrhizal Mutualists.</title>
        <authorList>
            <consortium name="DOE Joint Genome Institute"/>
            <consortium name="Mycorrhizal Genomics Consortium"/>
            <person name="Kohler A."/>
            <person name="Kuo A."/>
            <person name="Nagy L.G."/>
            <person name="Floudas D."/>
            <person name="Copeland A."/>
            <person name="Barry K.W."/>
            <person name="Cichocki N."/>
            <person name="Veneault-Fourrey C."/>
            <person name="LaButti K."/>
            <person name="Lindquist E.A."/>
            <person name="Lipzen A."/>
            <person name="Lundell T."/>
            <person name="Morin E."/>
            <person name="Murat C."/>
            <person name="Riley R."/>
            <person name="Ohm R."/>
            <person name="Sun H."/>
            <person name="Tunlid A."/>
            <person name="Henrissat B."/>
            <person name="Grigoriev I.V."/>
            <person name="Hibbett D.S."/>
            <person name="Martin F."/>
        </authorList>
    </citation>
    <scope>NUCLEOTIDE SEQUENCE [LARGE SCALE GENOMIC DNA]</scope>
    <source>
        <strain evidence="1 2">SS14</strain>
    </source>
</reference>
<accession>A0A0C9VI75</accession>
<dbReference type="OrthoDB" id="3269196at2759"/>
<keyword evidence="2" id="KW-1185">Reference proteome</keyword>